<dbReference type="GO" id="GO:0016740">
    <property type="term" value="F:transferase activity"/>
    <property type="evidence" value="ECO:0007669"/>
    <property type="project" value="InterPro"/>
</dbReference>
<comment type="caution">
    <text evidence="2">The sequence shown here is derived from an EMBL/GenBank/DDBJ whole genome shotgun (WGS) entry which is preliminary data.</text>
</comment>
<evidence type="ECO:0000313" key="3">
    <source>
        <dbReference type="Proteomes" id="UP000321405"/>
    </source>
</evidence>
<name>A0A511BTB8_9PROT</name>
<keyword evidence="3" id="KW-1185">Reference proteome</keyword>
<feature type="region of interest" description="Disordered" evidence="1">
    <location>
        <begin position="51"/>
        <end position="95"/>
    </location>
</feature>
<evidence type="ECO:0000256" key="1">
    <source>
        <dbReference type="SAM" id="MobiDB-lite"/>
    </source>
</evidence>
<dbReference type="CDD" id="cd16913">
    <property type="entry name" value="YkuD_like"/>
    <property type="match status" value="1"/>
</dbReference>
<evidence type="ECO:0000313" key="2">
    <source>
        <dbReference type="EMBL" id="GEL03352.1"/>
    </source>
</evidence>
<dbReference type="InterPro" id="IPR005490">
    <property type="entry name" value="LD_TPept_cat_dom"/>
</dbReference>
<protein>
    <recommendedName>
        <fullName evidence="4">YkuD domain-containing protein</fullName>
    </recommendedName>
</protein>
<sequence length="364" mass="39489">MARRAFFRRFAIGSPPNRERFSPALPLPASRHAMVICLLAACVILPRAEARSQDPAMPAATQDRPAPEATISPSGVPQAQAEAQTQAQAQTADNASAPVIIPPLPVLSDEKAREEAARLTRSMKRKVARFSTYTPEIRQRFIRLAHAMIARTGTPIDRPQLLMVVDRNPRVQRLSFVLALPGTASWEALGGTPVSTGRAGRKYYYITPVGVFPNTTDRLGYRALGTKNRNGIRGIGAKGMRVWDMGWHNAVKGWRADHETGDIRLEIHATDPDFLEQRLGHPASEGCIRIPASLNVFMDRNGLLDVQYEQAASYDGRFRALLPKDRTPTPIAGDLLVVVDSAEPVQAVTAAAAPPHAGPAGPAG</sequence>
<dbReference type="Proteomes" id="UP000321405">
    <property type="component" value="Unassembled WGS sequence"/>
</dbReference>
<organism evidence="2 3">
    <name type="scientific">Swaminathania salitolerans</name>
    <dbReference type="NCBI Taxonomy" id="182838"/>
    <lineage>
        <taxon>Bacteria</taxon>
        <taxon>Pseudomonadati</taxon>
        <taxon>Pseudomonadota</taxon>
        <taxon>Alphaproteobacteria</taxon>
        <taxon>Acetobacterales</taxon>
        <taxon>Acetobacteraceae</taxon>
        <taxon>Swaminathania</taxon>
    </lineage>
</organism>
<gene>
    <name evidence="2" type="ORF">SSA02_25150</name>
</gene>
<accession>A0A511BTB8</accession>
<reference evidence="2 3" key="1">
    <citation type="submission" date="2019-07" db="EMBL/GenBank/DDBJ databases">
        <title>Whole genome shotgun sequence of Swaminathania salitolerans NBRC 104436.</title>
        <authorList>
            <person name="Hosoyama A."/>
            <person name="Uohara A."/>
            <person name="Ohji S."/>
            <person name="Ichikawa N."/>
        </authorList>
    </citation>
    <scope>NUCLEOTIDE SEQUENCE [LARGE SCALE GENOMIC DNA]</scope>
    <source>
        <strain evidence="2 3">NBRC 104436</strain>
    </source>
</reference>
<feature type="compositionally biased region" description="Low complexity" evidence="1">
    <location>
        <begin position="78"/>
        <end position="92"/>
    </location>
</feature>
<dbReference type="EMBL" id="BJVC01000008">
    <property type="protein sequence ID" value="GEL03352.1"/>
    <property type="molecule type" value="Genomic_DNA"/>
</dbReference>
<proteinExistence type="predicted"/>
<evidence type="ECO:0008006" key="4">
    <source>
        <dbReference type="Google" id="ProtNLM"/>
    </source>
</evidence>
<dbReference type="AlphaFoldDB" id="A0A511BTB8"/>